<organism evidence="6 7">
    <name type="scientific">Acer yangbiense</name>
    <dbReference type="NCBI Taxonomy" id="1000413"/>
    <lineage>
        <taxon>Eukaryota</taxon>
        <taxon>Viridiplantae</taxon>
        <taxon>Streptophyta</taxon>
        <taxon>Embryophyta</taxon>
        <taxon>Tracheophyta</taxon>
        <taxon>Spermatophyta</taxon>
        <taxon>Magnoliopsida</taxon>
        <taxon>eudicotyledons</taxon>
        <taxon>Gunneridae</taxon>
        <taxon>Pentapetalae</taxon>
        <taxon>rosids</taxon>
        <taxon>malvids</taxon>
        <taxon>Sapindales</taxon>
        <taxon>Sapindaceae</taxon>
        <taxon>Hippocastanoideae</taxon>
        <taxon>Acereae</taxon>
        <taxon>Acer</taxon>
    </lineage>
</organism>
<dbReference type="EMBL" id="VAHF01000006">
    <property type="protein sequence ID" value="TXG60284.1"/>
    <property type="molecule type" value="Genomic_DNA"/>
</dbReference>
<keyword evidence="7" id="KW-1185">Reference proteome</keyword>
<evidence type="ECO:0000256" key="2">
    <source>
        <dbReference type="ARBA" id="ARBA00022737"/>
    </source>
</evidence>
<evidence type="ECO:0000259" key="5">
    <source>
        <dbReference type="Pfam" id="PF23598"/>
    </source>
</evidence>
<sequence>MIIIIIIFYLQQLDNLKRINLSMSRHLIRCPNLSGAQNLERLMLGNCTSLSEIPDCSSLKSLKELDLYRCKKLKRIPELPNNLETLGLSYCSSLVEFPSSFKHLNKVEFLNFSSCKSLTSIPDLRAFKSLNDLLICCCPNFKMLPEVTKNITWLDLSDAQLEELPLSLKDLDSLKHLNLNGCSMLKSLPRSVCNWKSLEFLYLNDCSKIDKLPDDIGTLESLECIQARGTAVRELPPSISCLKRLNSLDFSGCKGENGEGLLLPPLSGLENLEYLYLSDCGITALPETLGCLTSLEKLHLGRNDFESIPGSIINLSQLHILDISYCERLRVLPELHVGTCIKAVTCTSLEVLSYFSFKNEDFQLDANFINCFKLDRNALNDVVKDTLQKIQGPAAALVKKSNHQKVYKGVSPYAHMKYPGSEIPEWFSYRSRGSCIDVELPPSWLDYNFLCFALCIVVANPDLDNQCDHDRDIDRRYSKVNYECNVKSKDGDQPVETERLCGNHYSLFGDPYSLFEVPHSTPDHIRSNHVIIGFGYHFFRDLCDNKFSFQFYDKVFKPEYVFTSRYHMEKNELYVDENELNIEFCKVEECGVHLMFGQHLETSDEGEEEDEKLLEESNEEDESRLEESGEEAEPHPKRLKHIE</sequence>
<evidence type="ECO:0000256" key="3">
    <source>
        <dbReference type="SAM" id="MobiDB-lite"/>
    </source>
</evidence>
<dbReference type="InterPro" id="IPR045344">
    <property type="entry name" value="C-JID"/>
</dbReference>
<evidence type="ECO:0000313" key="6">
    <source>
        <dbReference type="EMBL" id="TXG60284.1"/>
    </source>
</evidence>
<dbReference type="PANTHER" id="PTHR48051">
    <property type="match status" value="1"/>
</dbReference>
<dbReference type="InterPro" id="IPR003591">
    <property type="entry name" value="Leu-rich_rpt_typical-subtyp"/>
</dbReference>
<dbReference type="Proteomes" id="UP000323000">
    <property type="component" value="Chromosome 6"/>
</dbReference>
<reference evidence="7" key="1">
    <citation type="journal article" date="2019" name="Gigascience">
        <title>De novo genome assembly of the endangered Acer yangbiense, a plant species with extremely small populations endemic to Yunnan Province, China.</title>
        <authorList>
            <person name="Yang J."/>
            <person name="Wariss H.M."/>
            <person name="Tao L."/>
            <person name="Zhang R."/>
            <person name="Yun Q."/>
            <person name="Hollingsworth P."/>
            <person name="Dao Z."/>
            <person name="Luo G."/>
            <person name="Guo H."/>
            <person name="Ma Y."/>
            <person name="Sun W."/>
        </authorList>
    </citation>
    <scope>NUCLEOTIDE SEQUENCE [LARGE SCALE GENOMIC DNA]</scope>
    <source>
        <strain evidence="7">cv. Malutang</strain>
    </source>
</reference>
<feature type="domain" description="Disease resistance R13L4/SHOC-2-like LRR" evidence="5">
    <location>
        <begin position="237"/>
        <end position="359"/>
    </location>
</feature>
<dbReference type="Pfam" id="PF00560">
    <property type="entry name" value="LRR_1"/>
    <property type="match status" value="1"/>
</dbReference>
<name>A0A5C7HU03_9ROSI</name>
<feature type="compositionally biased region" description="Basic and acidic residues" evidence="3">
    <location>
        <begin position="632"/>
        <end position="643"/>
    </location>
</feature>
<evidence type="ECO:0000313" key="7">
    <source>
        <dbReference type="Proteomes" id="UP000323000"/>
    </source>
</evidence>
<proteinExistence type="predicted"/>
<evidence type="ECO:0000256" key="1">
    <source>
        <dbReference type="ARBA" id="ARBA00022614"/>
    </source>
</evidence>
<dbReference type="InterPro" id="IPR001611">
    <property type="entry name" value="Leu-rich_rpt"/>
</dbReference>
<keyword evidence="1" id="KW-0433">Leucine-rich repeat</keyword>
<feature type="compositionally biased region" description="Acidic residues" evidence="3">
    <location>
        <begin position="603"/>
        <end position="631"/>
    </location>
</feature>
<feature type="region of interest" description="Disordered" evidence="3">
    <location>
        <begin position="598"/>
        <end position="643"/>
    </location>
</feature>
<dbReference type="Pfam" id="PF23598">
    <property type="entry name" value="LRR_14"/>
    <property type="match status" value="1"/>
</dbReference>
<dbReference type="OrthoDB" id="40118at2759"/>
<dbReference type="Pfam" id="PF20160">
    <property type="entry name" value="C-JID"/>
    <property type="match status" value="1"/>
</dbReference>
<dbReference type="GO" id="GO:0005737">
    <property type="term" value="C:cytoplasm"/>
    <property type="evidence" value="ECO:0007669"/>
    <property type="project" value="TreeGrafter"/>
</dbReference>
<gene>
    <name evidence="6" type="ORF">EZV62_014857</name>
</gene>
<dbReference type="PANTHER" id="PTHR48051:SF1">
    <property type="entry name" value="RAS SUPPRESSOR PROTEIN 1"/>
    <property type="match status" value="1"/>
</dbReference>
<dbReference type="InterPro" id="IPR025875">
    <property type="entry name" value="Leu-rich_rpt_4"/>
</dbReference>
<dbReference type="AlphaFoldDB" id="A0A5C7HU03"/>
<evidence type="ECO:0000259" key="4">
    <source>
        <dbReference type="Pfam" id="PF20160"/>
    </source>
</evidence>
<keyword evidence="2" id="KW-0677">Repeat</keyword>
<dbReference type="Pfam" id="PF12799">
    <property type="entry name" value="LRR_4"/>
    <property type="match status" value="1"/>
</dbReference>
<dbReference type="Gene3D" id="3.80.10.10">
    <property type="entry name" value="Ribonuclease Inhibitor"/>
    <property type="match status" value="2"/>
</dbReference>
<dbReference type="InterPro" id="IPR032675">
    <property type="entry name" value="LRR_dom_sf"/>
</dbReference>
<dbReference type="InterPro" id="IPR055414">
    <property type="entry name" value="LRR_R13L4/SHOC2-like"/>
</dbReference>
<dbReference type="SMART" id="SM00369">
    <property type="entry name" value="LRR_TYP"/>
    <property type="match status" value="3"/>
</dbReference>
<feature type="domain" description="C-JID" evidence="4">
    <location>
        <begin position="419"/>
        <end position="599"/>
    </location>
</feature>
<protein>
    <submittedName>
        <fullName evidence="6">Uncharacterized protein</fullName>
    </submittedName>
</protein>
<dbReference type="SUPFAM" id="SSF52047">
    <property type="entry name" value="RNI-like"/>
    <property type="match status" value="1"/>
</dbReference>
<dbReference type="InterPro" id="IPR050216">
    <property type="entry name" value="LRR_domain-containing"/>
</dbReference>
<dbReference type="SUPFAM" id="SSF52058">
    <property type="entry name" value="L domain-like"/>
    <property type="match status" value="1"/>
</dbReference>
<accession>A0A5C7HU03</accession>
<comment type="caution">
    <text evidence="6">The sequence shown here is derived from an EMBL/GenBank/DDBJ whole genome shotgun (WGS) entry which is preliminary data.</text>
</comment>